<protein>
    <submittedName>
        <fullName evidence="1">Putative inner membrane protein</fullName>
    </submittedName>
</protein>
<dbReference type="AlphaFoldDB" id="A0A1I3ASG6"/>
<dbReference type="OrthoDB" id="3078533at2"/>
<proteinExistence type="predicted"/>
<name>A0A1I3ASG6_9LACT</name>
<keyword evidence="2" id="KW-1185">Reference proteome</keyword>
<dbReference type="InterPro" id="IPR014948">
    <property type="entry name" value="BrxA"/>
</dbReference>
<dbReference type="Proteomes" id="UP000198668">
    <property type="component" value="Unassembled WGS sequence"/>
</dbReference>
<reference evidence="1 2" key="1">
    <citation type="submission" date="2016-10" db="EMBL/GenBank/DDBJ databases">
        <authorList>
            <person name="de Groot N.N."/>
        </authorList>
    </citation>
    <scope>NUCLEOTIDE SEQUENCE [LARGE SCALE GENOMIC DNA]</scope>
    <source>
        <strain evidence="1 2">DSM 27630</strain>
    </source>
</reference>
<dbReference type="EMBL" id="FOQE01000001">
    <property type="protein sequence ID" value="SFH52716.1"/>
    <property type="molecule type" value="Genomic_DNA"/>
</dbReference>
<sequence>MTKKYVTVLNTRPFLFRETKIIADLMAKGLSKEEIKKKVIEENIFQLSNTDRARRFYSEINKRLTQLDDFLLEKLVSTDSSTAKGILLYALLKRDQLFYEWMREVVFDKYLILAGKVLKKETLYFIESKSEQSETVRNWHPETKKKLISAYHHVLCEAGMARENKEELILYRILLDSSVKNYLIEQKEKAIVEVLIGAYV</sequence>
<dbReference type="Pfam" id="PF08849">
    <property type="entry name" value="BrxA"/>
    <property type="match status" value="1"/>
</dbReference>
<accession>A0A1I3ASG6</accession>
<evidence type="ECO:0000313" key="2">
    <source>
        <dbReference type="Proteomes" id="UP000198668"/>
    </source>
</evidence>
<gene>
    <name evidence="1" type="ORF">SAMN04489868_101169</name>
</gene>
<dbReference type="Gene3D" id="1.10.3540.10">
    <property type="entry name" value="uncharacterized protein from magnetospirillum magneticum domain"/>
    <property type="match status" value="1"/>
</dbReference>
<evidence type="ECO:0000313" key="1">
    <source>
        <dbReference type="EMBL" id="SFH52716.1"/>
    </source>
</evidence>
<organism evidence="1 2">
    <name type="scientific">Pisciglobus halotolerans</name>
    <dbReference type="NCBI Taxonomy" id="745365"/>
    <lineage>
        <taxon>Bacteria</taxon>
        <taxon>Bacillati</taxon>
        <taxon>Bacillota</taxon>
        <taxon>Bacilli</taxon>
        <taxon>Lactobacillales</taxon>
        <taxon>Carnobacteriaceae</taxon>
    </lineage>
</organism>
<dbReference type="RefSeq" id="WP_092090779.1">
    <property type="nucleotide sequence ID" value="NZ_FOQE01000001.1"/>
</dbReference>
<dbReference type="InterPro" id="IPR023137">
    <property type="entry name" value="BrxA_sf"/>
</dbReference>